<proteinExistence type="predicted"/>
<protein>
    <submittedName>
        <fullName evidence="1">Uncharacterized protein</fullName>
    </submittedName>
</protein>
<reference evidence="1" key="1">
    <citation type="submission" date="2021-05" db="EMBL/GenBank/DDBJ databases">
        <authorList>
            <person name="Alioto T."/>
            <person name="Alioto T."/>
            <person name="Gomez Garrido J."/>
        </authorList>
    </citation>
    <scope>NUCLEOTIDE SEQUENCE</scope>
</reference>
<evidence type="ECO:0000313" key="1">
    <source>
        <dbReference type="EMBL" id="CAG6750116.1"/>
    </source>
</evidence>
<dbReference type="EMBL" id="HBUF01525626">
    <property type="protein sequence ID" value="CAG6750115.1"/>
    <property type="molecule type" value="Transcribed_RNA"/>
</dbReference>
<accession>A0A8D9EDW8</accession>
<sequence>MHLRNKPIRCRNIRPLESQMFEGIQEHTLGHIHMGQTEIFTPRGVGLIFSVRIKNFHNIVNFNGYINTISSVFVRFDVDFLIPSNIVFGVFDIFGVNFNVSVTG</sequence>
<dbReference type="EMBL" id="HBUF01525628">
    <property type="protein sequence ID" value="CAG6750117.1"/>
    <property type="molecule type" value="Transcribed_RNA"/>
</dbReference>
<name>A0A8D9EDW8_9HEMI</name>
<organism evidence="1">
    <name type="scientific">Cacopsylla melanoneura</name>
    <dbReference type="NCBI Taxonomy" id="428564"/>
    <lineage>
        <taxon>Eukaryota</taxon>
        <taxon>Metazoa</taxon>
        <taxon>Ecdysozoa</taxon>
        <taxon>Arthropoda</taxon>
        <taxon>Hexapoda</taxon>
        <taxon>Insecta</taxon>
        <taxon>Pterygota</taxon>
        <taxon>Neoptera</taxon>
        <taxon>Paraneoptera</taxon>
        <taxon>Hemiptera</taxon>
        <taxon>Sternorrhyncha</taxon>
        <taxon>Psylloidea</taxon>
        <taxon>Psyllidae</taxon>
        <taxon>Psyllinae</taxon>
        <taxon>Cacopsylla</taxon>
    </lineage>
</organism>
<dbReference type="AlphaFoldDB" id="A0A8D9EDW8"/>
<dbReference type="EMBL" id="HBUF01525627">
    <property type="protein sequence ID" value="CAG6750116.1"/>
    <property type="molecule type" value="Transcribed_RNA"/>
</dbReference>